<name>D3BJY5_HETP5</name>
<dbReference type="SUPFAM" id="SSF50129">
    <property type="entry name" value="GroES-like"/>
    <property type="match status" value="1"/>
</dbReference>
<dbReference type="Proteomes" id="UP000001396">
    <property type="component" value="Unassembled WGS sequence"/>
</dbReference>
<sequence length="77" mass="8196">MSVVHSIVGSKGPSNHARVISVGTGAYKPDGTFTGTIVQAGDTVLISPNAKTQVIPIEDKTYYLLNEHDIMGIIENK</sequence>
<protein>
    <submittedName>
        <fullName evidence="3">Chaperonin Cpn10 family protein</fullName>
    </submittedName>
</protein>
<dbReference type="CDD" id="cd00320">
    <property type="entry name" value="cpn10"/>
    <property type="match status" value="1"/>
</dbReference>
<dbReference type="GO" id="GO:0044183">
    <property type="term" value="F:protein folding chaperone"/>
    <property type="evidence" value="ECO:0007669"/>
    <property type="project" value="InterPro"/>
</dbReference>
<accession>D3BJY5</accession>
<keyword evidence="4" id="KW-1185">Reference proteome</keyword>
<keyword evidence="1 2" id="KW-0143">Chaperone</keyword>
<dbReference type="EMBL" id="ADBJ01000038">
    <property type="protein sequence ID" value="EFA78215.1"/>
    <property type="molecule type" value="Genomic_DNA"/>
</dbReference>
<dbReference type="OMA" id="NEHDIMG"/>
<dbReference type="GeneID" id="31364342"/>
<dbReference type="SMART" id="SM00883">
    <property type="entry name" value="Cpn10"/>
    <property type="match status" value="1"/>
</dbReference>
<proteinExistence type="inferred from homology"/>
<evidence type="ECO:0000313" key="3">
    <source>
        <dbReference type="EMBL" id="EFA78215.1"/>
    </source>
</evidence>
<evidence type="ECO:0000256" key="1">
    <source>
        <dbReference type="ARBA" id="ARBA00023186"/>
    </source>
</evidence>
<dbReference type="Pfam" id="PF00166">
    <property type="entry name" value="Cpn10"/>
    <property type="match status" value="1"/>
</dbReference>
<dbReference type="Gene3D" id="2.30.33.40">
    <property type="entry name" value="GroES chaperonin"/>
    <property type="match status" value="1"/>
</dbReference>
<evidence type="ECO:0000256" key="2">
    <source>
        <dbReference type="RuleBase" id="RU003479"/>
    </source>
</evidence>
<comment type="caution">
    <text evidence="3">The sequence shown here is derived from an EMBL/GenBank/DDBJ whole genome shotgun (WGS) entry which is preliminary data.</text>
</comment>
<dbReference type="GO" id="GO:0005524">
    <property type="term" value="F:ATP binding"/>
    <property type="evidence" value="ECO:0007669"/>
    <property type="project" value="InterPro"/>
</dbReference>
<dbReference type="InParanoid" id="D3BJY5"/>
<dbReference type="InterPro" id="IPR020818">
    <property type="entry name" value="Chaperonin_GroES"/>
</dbReference>
<dbReference type="AlphaFoldDB" id="D3BJY5"/>
<gene>
    <name evidence="3" type="ORF">PPL_08865</name>
</gene>
<dbReference type="RefSeq" id="XP_020430341.1">
    <property type="nucleotide sequence ID" value="XM_020579666.1"/>
</dbReference>
<dbReference type="InterPro" id="IPR011032">
    <property type="entry name" value="GroES-like_sf"/>
</dbReference>
<dbReference type="InterPro" id="IPR037124">
    <property type="entry name" value="Chaperonin_GroES_sf"/>
</dbReference>
<reference evidence="3 4" key="1">
    <citation type="journal article" date="2011" name="Genome Res.">
        <title>Phylogeny-wide analysis of social amoeba genomes highlights ancient origins for complex intercellular communication.</title>
        <authorList>
            <person name="Heidel A.J."/>
            <person name="Lawal H.M."/>
            <person name="Felder M."/>
            <person name="Schilde C."/>
            <person name="Helps N.R."/>
            <person name="Tunggal B."/>
            <person name="Rivero F."/>
            <person name="John U."/>
            <person name="Schleicher M."/>
            <person name="Eichinger L."/>
            <person name="Platzer M."/>
            <person name="Noegel A.A."/>
            <person name="Schaap P."/>
            <person name="Gloeckner G."/>
        </authorList>
    </citation>
    <scope>NUCLEOTIDE SEQUENCE [LARGE SCALE GENOMIC DNA]</scope>
    <source>
        <strain evidence="4">ATCC 26659 / Pp 5 / PN500</strain>
    </source>
</reference>
<comment type="similarity">
    <text evidence="2">Belongs to the GroES chaperonin family.</text>
</comment>
<dbReference type="PRINTS" id="PR00297">
    <property type="entry name" value="CHAPERONIN10"/>
</dbReference>
<organism evidence="3 4">
    <name type="scientific">Heterostelium pallidum (strain ATCC 26659 / Pp 5 / PN500)</name>
    <name type="common">Cellular slime mold</name>
    <name type="synonym">Polysphondylium pallidum</name>
    <dbReference type="NCBI Taxonomy" id="670386"/>
    <lineage>
        <taxon>Eukaryota</taxon>
        <taxon>Amoebozoa</taxon>
        <taxon>Evosea</taxon>
        <taxon>Eumycetozoa</taxon>
        <taxon>Dictyostelia</taxon>
        <taxon>Acytosteliales</taxon>
        <taxon>Acytosteliaceae</taxon>
        <taxon>Heterostelium</taxon>
    </lineage>
</organism>
<dbReference type="FunCoup" id="D3BJY5">
    <property type="interactions" value="260"/>
</dbReference>
<evidence type="ECO:0000313" key="4">
    <source>
        <dbReference type="Proteomes" id="UP000001396"/>
    </source>
</evidence>